<evidence type="ECO:0000313" key="3">
    <source>
        <dbReference type="Proteomes" id="UP001497482"/>
    </source>
</evidence>
<organism evidence="2 3">
    <name type="scientific">Knipowitschia caucasica</name>
    <name type="common">Caucasian dwarf goby</name>
    <name type="synonym">Pomatoschistus caucasicus</name>
    <dbReference type="NCBI Taxonomy" id="637954"/>
    <lineage>
        <taxon>Eukaryota</taxon>
        <taxon>Metazoa</taxon>
        <taxon>Chordata</taxon>
        <taxon>Craniata</taxon>
        <taxon>Vertebrata</taxon>
        <taxon>Euteleostomi</taxon>
        <taxon>Actinopterygii</taxon>
        <taxon>Neopterygii</taxon>
        <taxon>Teleostei</taxon>
        <taxon>Neoteleostei</taxon>
        <taxon>Acanthomorphata</taxon>
        <taxon>Gobiaria</taxon>
        <taxon>Gobiiformes</taxon>
        <taxon>Gobioidei</taxon>
        <taxon>Gobiidae</taxon>
        <taxon>Gobiinae</taxon>
        <taxon>Knipowitschia</taxon>
    </lineage>
</organism>
<evidence type="ECO:0000256" key="1">
    <source>
        <dbReference type="SAM" id="MobiDB-lite"/>
    </source>
</evidence>
<evidence type="ECO:0000313" key="2">
    <source>
        <dbReference type="EMBL" id="CAL1610301.1"/>
    </source>
</evidence>
<protein>
    <submittedName>
        <fullName evidence="2">Uncharacterized protein</fullName>
    </submittedName>
</protein>
<dbReference type="AlphaFoldDB" id="A0AAV2MA99"/>
<accession>A0AAV2MA99</accession>
<feature type="compositionally biased region" description="Basic and acidic residues" evidence="1">
    <location>
        <begin position="30"/>
        <end position="43"/>
    </location>
</feature>
<reference evidence="2 3" key="1">
    <citation type="submission" date="2024-04" db="EMBL/GenBank/DDBJ databases">
        <authorList>
            <person name="Waldvogel A.-M."/>
            <person name="Schoenle A."/>
        </authorList>
    </citation>
    <scope>NUCLEOTIDE SEQUENCE [LARGE SCALE GENOMIC DNA]</scope>
</reference>
<sequence>MDLGSDGGLLEDVWALTDSEEPCGQAEGYGQERSDEHASNNRAVHRDTCRDMQPTSGCCNITQWLCGRGPNILSGGVPHTLHTCQGPASHQHLSAASSLRQQGRR</sequence>
<gene>
    <name evidence="2" type="ORF">KC01_LOCUS36947</name>
</gene>
<dbReference type="EMBL" id="OZ035829">
    <property type="protein sequence ID" value="CAL1610301.1"/>
    <property type="molecule type" value="Genomic_DNA"/>
</dbReference>
<dbReference type="Proteomes" id="UP001497482">
    <property type="component" value="Chromosome 7"/>
</dbReference>
<keyword evidence="3" id="KW-1185">Reference proteome</keyword>
<feature type="region of interest" description="Disordered" evidence="1">
    <location>
        <begin position="21"/>
        <end position="43"/>
    </location>
</feature>
<feature type="region of interest" description="Disordered" evidence="1">
    <location>
        <begin position="83"/>
        <end position="105"/>
    </location>
</feature>
<proteinExistence type="predicted"/>
<name>A0AAV2MA99_KNICA</name>
<feature type="compositionally biased region" description="Low complexity" evidence="1">
    <location>
        <begin position="88"/>
        <end position="99"/>
    </location>
</feature>